<gene>
    <name evidence="6" type="ORF">AW736_05085</name>
</gene>
<dbReference type="InterPro" id="IPR004184">
    <property type="entry name" value="PFL_dom"/>
</dbReference>
<dbReference type="GO" id="GO:0016829">
    <property type="term" value="F:lyase activity"/>
    <property type="evidence" value="ECO:0007669"/>
    <property type="project" value="UniProtKB-KW"/>
</dbReference>
<dbReference type="OrthoDB" id="9803969at2"/>
<protein>
    <submittedName>
        <fullName evidence="6">Formate acetyltransferase</fullName>
    </submittedName>
</protein>
<dbReference type="PANTHER" id="PTHR43641">
    <property type="entry name" value="FORMATE ACETYLTRANSFERASE 3-RELATED"/>
    <property type="match status" value="1"/>
</dbReference>
<dbReference type="SUPFAM" id="SSF51998">
    <property type="entry name" value="PFL-like glycyl radical enzymes"/>
    <property type="match status" value="1"/>
</dbReference>
<keyword evidence="2" id="KW-0456">Lyase</keyword>
<dbReference type="Pfam" id="PF01228">
    <property type="entry name" value="Gly_radical"/>
    <property type="match status" value="1"/>
</dbReference>
<dbReference type="Proteomes" id="UP000078486">
    <property type="component" value="Unassembled WGS sequence"/>
</dbReference>
<evidence type="ECO:0000313" key="7">
    <source>
        <dbReference type="Proteomes" id="UP000078486"/>
    </source>
</evidence>
<dbReference type="GO" id="GO:0005829">
    <property type="term" value="C:cytosol"/>
    <property type="evidence" value="ECO:0007669"/>
    <property type="project" value="TreeGrafter"/>
</dbReference>
<dbReference type="InterPro" id="IPR001150">
    <property type="entry name" value="Gly_radical"/>
</dbReference>
<sequence length="737" mass="82626">MRRLMEKKLAVTQEKIDREGGMDEGDYGRHVAPENFHWQVTPNHADGSFYGFTGWTRNFESLLSAQPVYVNPHDALAGQTYFYLSKMKTPASAADVAGGVANPKSRKTPGAVGYVWNPDFDYSHLKSFHEKYNITHGIGADAHYACDLAMGLRLGWGGILEKLRRHRALHGRDKALFYECEERTVLAIQGWIRRTVAEIDRRLLTEPHPQLRENLRVMKAVNEWIAAGGAPRTLREACQWLAWFVLAKRTYNRCGAGGQLDELLRPYYERDATAGLIDDKEGAFTIACLLLIDAQYYQLGGPGPDGRDMTSRVSHLILDAAELMDGPCNLTIRVHDGLDPELLRRGVRLLFHYKKGWPRFSGDKALVAGFMRAGYSEELARQRIAVGCNWMSLPGLEYTLNDVVKVNLAKVFEIAWLEMFASTAEPDLERLWESYLRHLRVAVEKTADGNHFHMCHQAHNEPELVTNLLCHGPVETGLDMTAGGARYCNLAIDGAGIAVVADSFAALEQRVVDEDRLTWDEVRWQLEKNFPDIEGESVRLLLQGSERFGQATDNRAERWAVRISRAWSGIVRDQNRRYPEYNFIPGLFSWANTIEFGKAVGATPNGRRAGQPVNHGANPLPGFRKDGAVTALVNAIAAVQPGYGNTAPVQLELDPIIGESPEAIEKIIALIKTMFDQGCTLLNINLVDEARVLEAHKDPSKFPDLVVRVTGFTSYFSMLSPQFRQLVVDRILSKRKL</sequence>
<keyword evidence="7" id="KW-1185">Reference proteome</keyword>
<dbReference type="PANTHER" id="PTHR43641:SF2">
    <property type="entry name" value="DEHYDRATASE YBIW-RELATED"/>
    <property type="match status" value="1"/>
</dbReference>
<keyword evidence="6" id="KW-0808">Transferase</keyword>
<dbReference type="Pfam" id="PF02901">
    <property type="entry name" value="PFL-like"/>
    <property type="match status" value="1"/>
</dbReference>
<feature type="domain" description="Glycine radical" evidence="4">
    <location>
        <begin position="615"/>
        <end position="736"/>
    </location>
</feature>
<reference evidence="6 7" key="1">
    <citation type="submission" date="2016-01" db="EMBL/GenBank/DDBJ databases">
        <title>High potential of lignocellulose degradation of a new Verrucomicrobia species.</title>
        <authorList>
            <person name="Wang Y."/>
            <person name="Shi Y."/>
            <person name="Qiu Z."/>
            <person name="Liu S."/>
            <person name="Yang H."/>
        </authorList>
    </citation>
    <scope>NUCLEOTIDE SEQUENCE [LARGE SCALE GENOMIC DNA]</scope>
    <source>
        <strain evidence="6 7">TSB47</strain>
    </source>
</reference>
<feature type="domain" description="PFL" evidence="5">
    <location>
        <begin position="1"/>
        <end position="608"/>
    </location>
</feature>
<dbReference type="EMBL" id="LRRQ01000042">
    <property type="protein sequence ID" value="OAM91079.1"/>
    <property type="molecule type" value="Genomic_DNA"/>
</dbReference>
<dbReference type="GO" id="GO:0016740">
    <property type="term" value="F:transferase activity"/>
    <property type="evidence" value="ECO:0007669"/>
    <property type="project" value="UniProtKB-KW"/>
</dbReference>
<dbReference type="PROSITE" id="PS51554">
    <property type="entry name" value="PFL"/>
    <property type="match status" value="1"/>
</dbReference>
<proteinExistence type="predicted"/>
<evidence type="ECO:0000259" key="5">
    <source>
        <dbReference type="PROSITE" id="PS51554"/>
    </source>
</evidence>
<dbReference type="PROSITE" id="PS51149">
    <property type="entry name" value="GLY_RADICAL_2"/>
    <property type="match status" value="1"/>
</dbReference>
<dbReference type="InterPro" id="IPR051215">
    <property type="entry name" value="GRE"/>
</dbReference>
<comment type="caution">
    <text evidence="6">The sequence shown here is derived from an EMBL/GenBank/DDBJ whole genome shotgun (WGS) entry which is preliminary data.</text>
</comment>
<keyword evidence="1 3" id="KW-0556">Organic radical</keyword>
<accession>A0A178IPB7</accession>
<evidence type="ECO:0000259" key="4">
    <source>
        <dbReference type="PROSITE" id="PS51149"/>
    </source>
</evidence>
<feature type="modified residue" description="Glycine radical" evidence="3">
    <location>
        <position position="711"/>
    </location>
</feature>
<dbReference type="STRING" id="1184151.AW736_05085"/>
<dbReference type="Gene3D" id="3.20.70.20">
    <property type="match status" value="1"/>
</dbReference>
<name>A0A178IPB7_9BACT</name>
<dbReference type="AlphaFoldDB" id="A0A178IPB7"/>
<evidence type="ECO:0000256" key="2">
    <source>
        <dbReference type="ARBA" id="ARBA00023239"/>
    </source>
</evidence>
<evidence type="ECO:0000313" key="6">
    <source>
        <dbReference type="EMBL" id="OAM91079.1"/>
    </source>
</evidence>
<organism evidence="6 7">
    <name type="scientific">Termitidicoccus mucosus</name>
    <dbReference type="NCBI Taxonomy" id="1184151"/>
    <lineage>
        <taxon>Bacteria</taxon>
        <taxon>Pseudomonadati</taxon>
        <taxon>Verrucomicrobiota</taxon>
        <taxon>Opitutia</taxon>
        <taxon>Opitutales</taxon>
        <taxon>Opitutaceae</taxon>
        <taxon>Termitidicoccus</taxon>
    </lineage>
</organism>
<evidence type="ECO:0000256" key="1">
    <source>
        <dbReference type="ARBA" id="ARBA00022818"/>
    </source>
</evidence>
<evidence type="ECO:0000256" key="3">
    <source>
        <dbReference type="PROSITE-ProRule" id="PRU00493"/>
    </source>
</evidence>